<dbReference type="InterPro" id="IPR011074">
    <property type="entry name" value="CRAL/TRIO_N_dom"/>
</dbReference>
<gene>
    <name evidence="4" type="ORF">HID58_010504</name>
</gene>
<name>A0ABQ8DVG3_BRANA</name>
<evidence type="ECO:0000313" key="4">
    <source>
        <dbReference type="EMBL" id="KAH0933387.1"/>
    </source>
</evidence>
<feature type="compositionally biased region" description="Basic and acidic residues" evidence="1">
    <location>
        <begin position="254"/>
        <end position="264"/>
    </location>
</feature>
<keyword evidence="5" id="KW-1185">Reference proteome</keyword>
<feature type="domain" description="CRAL-TRIO" evidence="2">
    <location>
        <begin position="87"/>
        <end position="196"/>
    </location>
</feature>
<feature type="region of interest" description="Disordered" evidence="1">
    <location>
        <begin position="241"/>
        <end position="264"/>
    </location>
</feature>
<dbReference type="InterPro" id="IPR052578">
    <property type="entry name" value="PI_Transfer_CRAL-TRIO"/>
</dbReference>
<evidence type="ECO:0000259" key="2">
    <source>
        <dbReference type="SMART" id="SM00516"/>
    </source>
</evidence>
<accession>A0ABQ8DVG3</accession>
<feature type="domain" description="CRAL/TRIO N-terminal" evidence="3">
    <location>
        <begin position="42"/>
        <end position="67"/>
    </location>
</feature>
<protein>
    <submittedName>
        <fullName evidence="4">Uncharacterized protein</fullName>
    </submittedName>
</protein>
<evidence type="ECO:0000313" key="5">
    <source>
        <dbReference type="Proteomes" id="UP000824890"/>
    </source>
</evidence>
<dbReference type="InterPro" id="IPR001251">
    <property type="entry name" value="CRAL-TRIO_dom"/>
</dbReference>
<dbReference type="InterPro" id="IPR036865">
    <property type="entry name" value="CRAL-TRIO_dom_sf"/>
</dbReference>
<proteinExistence type="predicted"/>
<dbReference type="PANTHER" id="PTHR45824:SF9">
    <property type="entry name" value="CRAL-TRIO DOMAIN-CONTAINING PROTEIN"/>
    <property type="match status" value="1"/>
</dbReference>
<dbReference type="Pfam" id="PF00650">
    <property type="entry name" value="CRAL_TRIO"/>
    <property type="match status" value="1"/>
</dbReference>
<comment type="caution">
    <text evidence="4">The sequence shown here is derived from an EMBL/GenBank/DDBJ whole genome shotgun (WGS) entry which is preliminary data.</text>
</comment>
<dbReference type="Proteomes" id="UP000824890">
    <property type="component" value="Unassembled WGS sequence"/>
</dbReference>
<reference evidence="4 5" key="1">
    <citation type="submission" date="2021-05" db="EMBL/GenBank/DDBJ databases">
        <title>Genome Assembly of Synthetic Allotetraploid Brassica napus Reveals Homoeologous Exchanges between Subgenomes.</title>
        <authorList>
            <person name="Davis J.T."/>
        </authorList>
    </citation>
    <scope>NUCLEOTIDE SEQUENCE [LARGE SCALE GENOMIC DNA]</scope>
    <source>
        <strain evidence="5">cv. Da-Ae</strain>
        <tissue evidence="4">Seedling</tissue>
    </source>
</reference>
<dbReference type="Gene3D" id="3.40.525.10">
    <property type="entry name" value="CRAL-TRIO lipid binding domain"/>
    <property type="match status" value="1"/>
</dbReference>
<evidence type="ECO:0000256" key="1">
    <source>
        <dbReference type="SAM" id="MobiDB-lite"/>
    </source>
</evidence>
<evidence type="ECO:0000259" key="3">
    <source>
        <dbReference type="SMART" id="SM01100"/>
    </source>
</evidence>
<sequence length="264" mass="30036">MNSNQVSNGFVKPVPTEEEKGKIEELRKLLGPLPEKLSGFCSDDAVLRYLRARNWHVKKAAKMLKETLKWRVQYKPEEICWEEIADEAETGKIYRSSCVDKHGRPVLIMRPSVENSKSVKGQIRYLVYCMENAIQNLPPGEEQMVWMIDFNGYSLANPKTRNKVKFVYSDDPNTKQIMEENFDMDKMESAFGGNDDSGFDIHKHSERMKEDDKKRLAALKDIASPSLDSLSFLSVSDGATSDSAHLASEDVSEDEHQPHGMSEK</sequence>
<dbReference type="SUPFAM" id="SSF46938">
    <property type="entry name" value="CRAL/TRIO N-terminal domain"/>
    <property type="match status" value="1"/>
</dbReference>
<dbReference type="InterPro" id="IPR036273">
    <property type="entry name" value="CRAL/TRIO_N_dom_sf"/>
</dbReference>
<dbReference type="SMART" id="SM01100">
    <property type="entry name" value="CRAL_TRIO_N"/>
    <property type="match status" value="1"/>
</dbReference>
<dbReference type="SUPFAM" id="SSF52087">
    <property type="entry name" value="CRAL/TRIO domain"/>
    <property type="match status" value="1"/>
</dbReference>
<dbReference type="SMART" id="SM00516">
    <property type="entry name" value="SEC14"/>
    <property type="match status" value="1"/>
</dbReference>
<dbReference type="Pfam" id="PF03765">
    <property type="entry name" value="CRAL_TRIO_N"/>
    <property type="match status" value="1"/>
</dbReference>
<dbReference type="EMBL" id="JAGKQM010000003">
    <property type="protein sequence ID" value="KAH0933387.1"/>
    <property type="molecule type" value="Genomic_DNA"/>
</dbReference>
<organism evidence="4 5">
    <name type="scientific">Brassica napus</name>
    <name type="common">Rape</name>
    <dbReference type="NCBI Taxonomy" id="3708"/>
    <lineage>
        <taxon>Eukaryota</taxon>
        <taxon>Viridiplantae</taxon>
        <taxon>Streptophyta</taxon>
        <taxon>Embryophyta</taxon>
        <taxon>Tracheophyta</taxon>
        <taxon>Spermatophyta</taxon>
        <taxon>Magnoliopsida</taxon>
        <taxon>eudicotyledons</taxon>
        <taxon>Gunneridae</taxon>
        <taxon>Pentapetalae</taxon>
        <taxon>rosids</taxon>
        <taxon>malvids</taxon>
        <taxon>Brassicales</taxon>
        <taxon>Brassicaceae</taxon>
        <taxon>Brassiceae</taxon>
        <taxon>Brassica</taxon>
    </lineage>
</organism>
<dbReference type="CDD" id="cd00170">
    <property type="entry name" value="SEC14"/>
    <property type="match status" value="1"/>
</dbReference>
<dbReference type="PANTHER" id="PTHR45824">
    <property type="entry name" value="GH16843P"/>
    <property type="match status" value="1"/>
</dbReference>